<protein>
    <submittedName>
        <fullName evidence="1">Uncharacterized protein</fullName>
    </submittedName>
</protein>
<gene>
    <name evidence="1" type="ORF">Bealeia1_02010</name>
</gene>
<evidence type="ECO:0000313" key="1">
    <source>
        <dbReference type="EMBL" id="WVX67791.1"/>
    </source>
</evidence>
<proteinExistence type="predicted"/>
<accession>A0ABZ2C5Q6</accession>
<sequence length="155" mass="17390">MLPAIESQFVSKGQMGSGRHHALANQMGLDLQKQMAHQQTRSSIAAMIKPVRTLPVIRERMLHTGSGFSQLGRMHHAGHLTDVATLGQQGLQQQALNQQGKDMAYNDYLRKLNYPREQLNQHGALVHGFPAPQTQRLTLNLRNHHSSTLSDNWDL</sequence>
<reference evidence="1 2" key="1">
    <citation type="journal article" date="2024" name="Environ. Microbiol.">
        <title>Novel evolutionary insights on the interactions of the Holosporales (Alphaproteobacteria) with eukaryotic hosts from comparative genomics.</title>
        <authorList>
            <person name="Giovannini M."/>
            <person name="Petroni G."/>
            <person name="Castelli M."/>
        </authorList>
    </citation>
    <scope>NUCLEOTIDE SEQUENCE [LARGE SCALE GENOMIC DNA]</scope>
    <source>
        <strain evidence="1 2">US_Bl 15I1</strain>
    </source>
</reference>
<organism evidence="1 2">
    <name type="scientific">Candidatus Bealeia paramacronuclearis</name>
    <dbReference type="NCBI Taxonomy" id="1921001"/>
    <lineage>
        <taxon>Bacteria</taxon>
        <taxon>Pseudomonadati</taxon>
        <taxon>Pseudomonadota</taxon>
        <taxon>Alphaproteobacteria</taxon>
        <taxon>Holosporales</taxon>
        <taxon>Holosporaceae</taxon>
        <taxon>Candidatus Bealeia</taxon>
    </lineage>
</organism>
<keyword evidence="2" id="KW-1185">Reference proteome</keyword>
<geneLocation type="plasmid" evidence="1 2">
    <name>pBealeia1</name>
</geneLocation>
<dbReference type="RefSeq" id="WP_338453771.1">
    <property type="nucleotide sequence ID" value="NZ_CP133271.1"/>
</dbReference>
<evidence type="ECO:0000313" key="2">
    <source>
        <dbReference type="Proteomes" id="UP001330434"/>
    </source>
</evidence>
<name>A0ABZ2C5Q6_9PROT</name>
<dbReference type="Proteomes" id="UP001330434">
    <property type="component" value="Plasmid pBealeia1"/>
</dbReference>
<keyword evidence="1" id="KW-0614">Plasmid</keyword>
<dbReference type="EMBL" id="CP133271">
    <property type="protein sequence ID" value="WVX67791.1"/>
    <property type="molecule type" value="Genomic_DNA"/>
</dbReference>